<comment type="subcellular location">
    <subcellularLocation>
        <location evidence="1">Periplasm</location>
    </subcellularLocation>
</comment>
<dbReference type="PANTHER" id="PTHR30024">
    <property type="entry name" value="ALIPHATIC SULFONATES-BINDING PROTEIN-RELATED"/>
    <property type="match status" value="1"/>
</dbReference>
<dbReference type="KEGG" id="pmaw:MACH26_04640"/>
<name>A0AA48HDE0_9ALTE</name>
<dbReference type="EMBL" id="AP027272">
    <property type="protein sequence ID" value="BDX04943.1"/>
    <property type="molecule type" value="Genomic_DNA"/>
</dbReference>
<dbReference type="SUPFAM" id="SSF53850">
    <property type="entry name" value="Periplasmic binding protein-like II"/>
    <property type="match status" value="1"/>
</dbReference>
<dbReference type="Gene3D" id="3.40.190.10">
    <property type="entry name" value="Periplasmic binding protein-like II"/>
    <property type="match status" value="2"/>
</dbReference>
<dbReference type="AlphaFoldDB" id="A0AA48HDE0"/>
<keyword evidence="5" id="KW-1185">Reference proteome</keyword>
<reference evidence="4" key="1">
    <citation type="submission" date="2023-01" db="EMBL/GenBank/DDBJ databases">
        <title>Complete genome sequence of Planctobacterium marinum strain Dej080120_11.</title>
        <authorList>
            <person name="Ueki S."/>
            <person name="Maruyama F."/>
        </authorList>
    </citation>
    <scope>NUCLEOTIDE SEQUENCE</scope>
    <source>
        <strain evidence="4">Dej080120_11</strain>
    </source>
</reference>
<dbReference type="RefSeq" id="WP_338290833.1">
    <property type="nucleotide sequence ID" value="NZ_AP027272.1"/>
</dbReference>
<comment type="similarity">
    <text evidence="2">Belongs to the bacterial solute-binding protein SsuA/TauA family.</text>
</comment>
<evidence type="ECO:0000256" key="1">
    <source>
        <dbReference type="ARBA" id="ARBA00004418"/>
    </source>
</evidence>
<keyword evidence="3" id="KW-0732">Signal</keyword>
<evidence type="ECO:0000256" key="2">
    <source>
        <dbReference type="ARBA" id="ARBA00010742"/>
    </source>
</evidence>
<evidence type="ECO:0000256" key="3">
    <source>
        <dbReference type="ARBA" id="ARBA00022729"/>
    </source>
</evidence>
<evidence type="ECO:0000313" key="4">
    <source>
        <dbReference type="EMBL" id="BDX04943.1"/>
    </source>
</evidence>
<dbReference type="PANTHER" id="PTHR30024:SF47">
    <property type="entry name" value="TAURINE-BINDING PERIPLASMIC PROTEIN"/>
    <property type="match status" value="1"/>
</dbReference>
<dbReference type="Pfam" id="PF13379">
    <property type="entry name" value="NMT1_2"/>
    <property type="match status" value="1"/>
</dbReference>
<evidence type="ECO:0008006" key="6">
    <source>
        <dbReference type="Google" id="ProtNLM"/>
    </source>
</evidence>
<dbReference type="Proteomes" id="UP001333710">
    <property type="component" value="Chromosome"/>
</dbReference>
<dbReference type="GO" id="GO:0042597">
    <property type="term" value="C:periplasmic space"/>
    <property type="evidence" value="ECO:0007669"/>
    <property type="project" value="UniProtKB-SubCell"/>
</dbReference>
<dbReference type="PROSITE" id="PS51257">
    <property type="entry name" value="PROKAR_LIPOPROTEIN"/>
    <property type="match status" value="1"/>
</dbReference>
<gene>
    <name evidence="4" type="ORF">MACH26_04640</name>
</gene>
<accession>A0AA48HDE0</accession>
<sequence length="318" mass="35560">MPRNILERLTVLLLLFLVLACVPKNEKTLQVGSNPWIGYEPLYVAQDLGFYQEANVKIAELSSASQVAKAFEQGIIDVAALTLDEAIRLTFRDDNYEILWVMDYSNGGDAIIARQSYSSIEALKGQKVGLEEGAVSKYLLTRAAQLHQMSIDDFEIVPVHLNQQQREFTQGNLDALVTFDPIKTHLLELGANQLFSSQMIPGEIVDVLVVKKSTYAEHEAQYRAILTGYLSAVQLIEARDQRAVELLVKRTGVTQAEMLSMLENIHIPDIEEVRTMLYSDKPSLKAQIQQLSEYLTEQGEITSPVASNSLMPSFDIPL</sequence>
<organism evidence="4 5">
    <name type="scientific">Planctobacterium marinum</name>
    <dbReference type="NCBI Taxonomy" id="1631968"/>
    <lineage>
        <taxon>Bacteria</taxon>
        <taxon>Pseudomonadati</taxon>
        <taxon>Pseudomonadota</taxon>
        <taxon>Gammaproteobacteria</taxon>
        <taxon>Alteromonadales</taxon>
        <taxon>Alteromonadaceae</taxon>
        <taxon>Planctobacterium</taxon>
    </lineage>
</organism>
<proteinExistence type="inferred from homology"/>
<protein>
    <recommendedName>
        <fullName evidence="6">SsuA/THI5-like domain-containing protein</fullName>
    </recommendedName>
</protein>
<evidence type="ECO:0000313" key="5">
    <source>
        <dbReference type="Proteomes" id="UP001333710"/>
    </source>
</evidence>